<dbReference type="EMBL" id="JARKIB010000094">
    <property type="protein sequence ID" value="KAJ7742585.1"/>
    <property type="molecule type" value="Genomic_DNA"/>
</dbReference>
<proteinExistence type="predicted"/>
<keyword evidence="3" id="KW-1185">Reference proteome</keyword>
<reference evidence="2" key="1">
    <citation type="submission" date="2023-03" db="EMBL/GenBank/DDBJ databases">
        <title>Massive genome expansion in bonnet fungi (Mycena s.s.) driven by repeated elements and novel gene families across ecological guilds.</title>
        <authorList>
            <consortium name="Lawrence Berkeley National Laboratory"/>
            <person name="Harder C.B."/>
            <person name="Miyauchi S."/>
            <person name="Viragh M."/>
            <person name="Kuo A."/>
            <person name="Thoen E."/>
            <person name="Andreopoulos B."/>
            <person name="Lu D."/>
            <person name="Skrede I."/>
            <person name="Drula E."/>
            <person name="Henrissat B."/>
            <person name="Morin E."/>
            <person name="Kohler A."/>
            <person name="Barry K."/>
            <person name="LaButti K."/>
            <person name="Morin E."/>
            <person name="Salamov A."/>
            <person name="Lipzen A."/>
            <person name="Mereny Z."/>
            <person name="Hegedus B."/>
            <person name="Baldrian P."/>
            <person name="Stursova M."/>
            <person name="Weitz H."/>
            <person name="Taylor A."/>
            <person name="Grigoriev I.V."/>
            <person name="Nagy L.G."/>
            <person name="Martin F."/>
            <person name="Kauserud H."/>
        </authorList>
    </citation>
    <scope>NUCLEOTIDE SEQUENCE</scope>
    <source>
        <strain evidence="2">CBHHK182m</strain>
    </source>
</reference>
<comment type="caution">
    <text evidence="2">The sequence shown here is derived from an EMBL/GenBank/DDBJ whole genome shotgun (WGS) entry which is preliminary data.</text>
</comment>
<name>A0AAD7IID4_9AGAR</name>
<dbReference type="Gene3D" id="1.20.1280.50">
    <property type="match status" value="1"/>
</dbReference>
<gene>
    <name evidence="2" type="ORF">B0H16DRAFT_1563054</name>
</gene>
<dbReference type="AlphaFoldDB" id="A0AAD7IID4"/>
<evidence type="ECO:0000313" key="2">
    <source>
        <dbReference type="EMBL" id="KAJ7742585.1"/>
    </source>
</evidence>
<feature type="region of interest" description="Disordered" evidence="1">
    <location>
        <begin position="1"/>
        <end position="25"/>
    </location>
</feature>
<accession>A0AAD7IID4</accession>
<protein>
    <recommendedName>
        <fullName evidence="4">F-box domain-containing protein</fullName>
    </recommendedName>
</protein>
<dbReference type="Proteomes" id="UP001215598">
    <property type="component" value="Unassembled WGS sequence"/>
</dbReference>
<evidence type="ECO:0000313" key="3">
    <source>
        <dbReference type="Proteomes" id="UP001215598"/>
    </source>
</evidence>
<feature type="region of interest" description="Disordered" evidence="1">
    <location>
        <begin position="356"/>
        <end position="379"/>
    </location>
</feature>
<feature type="compositionally biased region" description="Acidic residues" evidence="1">
    <location>
        <begin position="357"/>
        <end position="366"/>
    </location>
</feature>
<sequence length="379" mass="41654">MPPQIGAVDSSAHRPPTASATVAANGPRIADAKGKILELEYSPPVLTLPTEIVSEIFVHFLPYPKTPSFTGRSSPNVLGQICSNWREIALSTPSLWRAITLHLWNGRRLDQKLRLLEIWLQRSGSRLLSIRIYGALDGNPFAHAIAAHSDRWEHLRIDALNDIDLPIPTFSAIPPHTFSPLLRSVAVSYWGAHCLRVLPWSQLTALTTGGVISPYHCLVRAHNLVYCKLCIEPKAHQGFIITPEDAIALPRLETLIFEWASSSDVSWIFLDLLTLPALQRLQIGQSCRRGDPDLVGLLQSLISRSGCSIQELYVAPTDPHLEAYTIPIPLELYRIALPTAGSIVAGKLRVADPFTLSDDEMDGDEEASAHSDGESDVLA</sequence>
<evidence type="ECO:0008006" key="4">
    <source>
        <dbReference type="Google" id="ProtNLM"/>
    </source>
</evidence>
<evidence type="ECO:0000256" key="1">
    <source>
        <dbReference type="SAM" id="MobiDB-lite"/>
    </source>
</evidence>
<organism evidence="2 3">
    <name type="scientific">Mycena metata</name>
    <dbReference type="NCBI Taxonomy" id="1033252"/>
    <lineage>
        <taxon>Eukaryota</taxon>
        <taxon>Fungi</taxon>
        <taxon>Dikarya</taxon>
        <taxon>Basidiomycota</taxon>
        <taxon>Agaricomycotina</taxon>
        <taxon>Agaricomycetes</taxon>
        <taxon>Agaricomycetidae</taxon>
        <taxon>Agaricales</taxon>
        <taxon>Marasmiineae</taxon>
        <taxon>Mycenaceae</taxon>
        <taxon>Mycena</taxon>
    </lineage>
</organism>